<dbReference type="SUPFAM" id="SSF46689">
    <property type="entry name" value="Homeodomain-like"/>
    <property type="match status" value="1"/>
</dbReference>
<dbReference type="InterPro" id="IPR001647">
    <property type="entry name" value="HTH_TetR"/>
</dbReference>
<evidence type="ECO:0000256" key="4">
    <source>
        <dbReference type="PROSITE-ProRule" id="PRU00335"/>
    </source>
</evidence>
<dbReference type="Proteomes" id="UP000569732">
    <property type="component" value="Unassembled WGS sequence"/>
</dbReference>
<feature type="domain" description="HTH tetR-type" evidence="5">
    <location>
        <begin position="3"/>
        <end position="63"/>
    </location>
</feature>
<proteinExistence type="predicted"/>
<dbReference type="RefSeq" id="WP_180571207.1">
    <property type="nucleotide sequence ID" value="NZ_JACCKB010000068.1"/>
</dbReference>
<dbReference type="SUPFAM" id="SSF48498">
    <property type="entry name" value="Tetracyclin repressor-like, C-terminal domain"/>
    <property type="match status" value="1"/>
</dbReference>
<organism evidence="6 7">
    <name type="scientific">Spartinivicinus marinus</name>
    <dbReference type="NCBI Taxonomy" id="2994442"/>
    <lineage>
        <taxon>Bacteria</taxon>
        <taxon>Pseudomonadati</taxon>
        <taxon>Pseudomonadota</taxon>
        <taxon>Gammaproteobacteria</taxon>
        <taxon>Oceanospirillales</taxon>
        <taxon>Zooshikellaceae</taxon>
        <taxon>Spartinivicinus</taxon>
    </lineage>
</organism>
<dbReference type="PANTHER" id="PTHR47506:SF6">
    <property type="entry name" value="HTH-TYPE TRANSCRIPTIONAL REPRESSOR NEMR"/>
    <property type="match status" value="1"/>
</dbReference>
<comment type="caution">
    <text evidence="6">The sequence shown here is derived from an EMBL/GenBank/DDBJ whole genome shotgun (WGS) entry which is preliminary data.</text>
</comment>
<dbReference type="EMBL" id="JACCKB010000068">
    <property type="protein sequence ID" value="NYZ69210.1"/>
    <property type="molecule type" value="Genomic_DNA"/>
</dbReference>
<reference evidence="6 7" key="1">
    <citation type="submission" date="2020-07" db="EMBL/GenBank/DDBJ databases">
        <title>Endozoicomonas sp. nov., isolated from sediment.</title>
        <authorList>
            <person name="Gu T."/>
        </authorList>
    </citation>
    <scope>NUCLEOTIDE SEQUENCE [LARGE SCALE GENOMIC DNA]</scope>
    <source>
        <strain evidence="6 7">SM1973</strain>
    </source>
</reference>
<dbReference type="InterPro" id="IPR054156">
    <property type="entry name" value="YxaF_TetR_C"/>
</dbReference>
<dbReference type="GO" id="GO:0003677">
    <property type="term" value="F:DNA binding"/>
    <property type="evidence" value="ECO:0007669"/>
    <property type="project" value="UniProtKB-UniRule"/>
</dbReference>
<protein>
    <submittedName>
        <fullName evidence="6">TetR/AcrR family transcriptional regulator</fullName>
    </submittedName>
</protein>
<evidence type="ECO:0000256" key="2">
    <source>
        <dbReference type="ARBA" id="ARBA00023125"/>
    </source>
</evidence>
<dbReference type="InterPro" id="IPR009057">
    <property type="entry name" value="Homeodomain-like_sf"/>
</dbReference>
<keyword evidence="1" id="KW-0805">Transcription regulation</keyword>
<evidence type="ECO:0000256" key="1">
    <source>
        <dbReference type="ARBA" id="ARBA00023015"/>
    </source>
</evidence>
<sequence>MKADTVENIKDVAESCIRSKGYNSFSFREIASAVGIKSASVHYHFPTKGDLGAAVVKRYTERFLSALGDPEDSAIKPEQLIQRYIETFRNSLIKDQKLCLCGMLGAETDSLPEEVVRETKRFFKDNIKWLTAVFARYNQQEEGSANNKAVYLLSSLEGAMMVAHTLGEIKTFDHAIKVIMQQFSE</sequence>
<dbReference type="PANTHER" id="PTHR47506">
    <property type="entry name" value="TRANSCRIPTIONAL REGULATORY PROTEIN"/>
    <property type="match status" value="1"/>
</dbReference>
<keyword evidence="3" id="KW-0804">Transcription</keyword>
<evidence type="ECO:0000259" key="5">
    <source>
        <dbReference type="PROSITE" id="PS50977"/>
    </source>
</evidence>
<evidence type="ECO:0000256" key="3">
    <source>
        <dbReference type="ARBA" id="ARBA00023163"/>
    </source>
</evidence>
<accession>A0A853I5N4</accession>
<keyword evidence="7" id="KW-1185">Reference proteome</keyword>
<dbReference type="Pfam" id="PF00440">
    <property type="entry name" value="TetR_N"/>
    <property type="match status" value="1"/>
</dbReference>
<evidence type="ECO:0000313" key="7">
    <source>
        <dbReference type="Proteomes" id="UP000569732"/>
    </source>
</evidence>
<keyword evidence="2 4" id="KW-0238">DNA-binding</keyword>
<dbReference type="Pfam" id="PF21993">
    <property type="entry name" value="TetR_C_13_2"/>
    <property type="match status" value="1"/>
</dbReference>
<dbReference type="AlphaFoldDB" id="A0A853I5N4"/>
<feature type="DNA-binding region" description="H-T-H motif" evidence="4">
    <location>
        <begin position="26"/>
        <end position="45"/>
    </location>
</feature>
<dbReference type="PROSITE" id="PS50977">
    <property type="entry name" value="HTH_TETR_2"/>
    <property type="match status" value="1"/>
</dbReference>
<evidence type="ECO:0000313" key="6">
    <source>
        <dbReference type="EMBL" id="NYZ69210.1"/>
    </source>
</evidence>
<dbReference type="InterPro" id="IPR036271">
    <property type="entry name" value="Tet_transcr_reg_TetR-rel_C_sf"/>
</dbReference>
<dbReference type="Gene3D" id="1.10.357.10">
    <property type="entry name" value="Tetracycline Repressor, domain 2"/>
    <property type="match status" value="1"/>
</dbReference>
<name>A0A853I5N4_9GAMM</name>
<gene>
    <name evidence="6" type="ORF">H0A36_24640</name>
</gene>